<dbReference type="PANTHER" id="PTHR43744">
    <property type="entry name" value="ABC TRANSPORTER PERMEASE PROTEIN MG189-RELATED-RELATED"/>
    <property type="match status" value="1"/>
</dbReference>
<proteinExistence type="inferred from homology"/>
<organism evidence="9 10">
    <name type="scientific">Paenibacillus artemisiicola</name>
    <dbReference type="NCBI Taxonomy" id="1172618"/>
    <lineage>
        <taxon>Bacteria</taxon>
        <taxon>Bacillati</taxon>
        <taxon>Bacillota</taxon>
        <taxon>Bacilli</taxon>
        <taxon>Bacillales</taxon>
        <taxon>Paenibacillaceae</taxon>
        <taxon>Paenibacillus</taxon>
    </lineage>
</organism>
<comment type="subcellular location">
    <subcellularLocation>
        <location evidence="1 7">Cell membrane</location>
        <topology evidence="1 7">Multi-pass membrane protein</topology>
    </subcellularLocation>
</comment>
<evidence type="ECO:0000256" key="2">
    <source>
        <dbReference type="ARBA" id="ARBA00022448"/>
    </source>
</evidence>
<feature type="transmembrane region" description="Helical" evidence="7">
    <location>
        <begin position="139"/>
        <end position="156"/>
    </location>
</feature>
<reference evidence="9 10" key="1">
    <citation type="submission" date="2021-03" db="EMBL/GenBank/DDBJ databases">
        <title>Paenibacillus artemisicola MWE-103 whole genome sequence.</title>
        <authorList>
            <person name="Ham Y.J."/>
        </authorList>
    </citation>
    <scope>NUCLEOTIDE SEQUENCE [LARGE SCALE GENOMIC DNA]</scope>
    <source>
        <strain evidence="9 10">MWE-103</strain>
    </source>
</reference>
<feature type="transmembrane region" description="Helical" evidence="7">
    <location>
        <begin position="12"/>
        <end position="31"/>
    </location>
</feature>
<evidence type="ECO:0000256" key="4">
    <source>
        <dbReference type="ARBA" id="ARBA00022692"/>
    </source>
</evidence>
<comment type="similarity">
    <text evidence="7">Belongs to the binding-protein-dependent transport system permease family.</text>
</comment>
<evidence type="ECO:0000256" key="1">
    <source>
        <dbReference type="ARBA" id="ARBA00004651"/>
    </source>
</evidence>
<keyword evidence="3" id="KW-1003">Cell membrane</keyword>
<dbReference type="SUPFAM" id="SSF161098">
    <property type="entry name" value="MetI-like"/>
    <property type="match status" value="1"/>
</dbReference>
<dbReference type="PANTHER" id="PTHR43744:SF12">
    <property type="entry name" value="ABC TRANSPORTER PERMEASE PROTEIN MG189-RELATED"/>
    <property type="match status" value="1"/>
</dbReference>
<gene>
    <name evidence="9" type="ORF">I8J29_19220</name>
</gene>
<dbReference type="Proteomes" id="UP000670947">
    <property type="component" value="Unassembled WGS sequence"/>
</dbReference>
<dbReference type="InterPro" id="IPR035906">
    <property type="entry name" value="MetI-like_sf"/>
</dbReference>
<keyword evidence="10" id="KW-1185">Reference proteome</keyword>
<dbReference type="Gene3D" id="1.10.3720.10">
    <property type="entry name" value="MetI-like"/>
    <property type="match status" value="1"/>
</dbReference>
<evidence type="ECO:0000313" key="9">
    <source>
        <dbReference type="EMBL" id="MBO7746346.1"/>
    </source>
</evidence>
<keyword evidence="4 7" id="KW-0812">Transmembrane</keyword>
<dbReference type="RefSeq" id="WP_208849130.1">
    <property type="nucleotide sequence ID" value="NZ_JAGGDJ010000017.1"/>
</dbReference>
<protein>
    <submittedName>
        <fullName evidence="9">Carbohydrate ABC transporter permease</fullName>
    </submittedName>
</protein>
<dbReference type="Pfam" id="PF00528">
    <property type="entry name" value="BPD_transp_1"/>
    <property type="match status" value="1"/>
</dbReference>
<feature type="transmembrane region" description="Helical" evidence="7">
    <location>
        <begin position="189"/>
        <end position="209"/>
    </location>
</feature>
<evidence type="ECO:0000256" key="5">
    <source>
        <dbReference type="ARBA" id="ARBA00022989"/>
    </source>
</evidence>
<keyword evidence="2 7" id="KW-0813">Transport</keyword>
<evidence type="ECO:0000259" key="8">
    <source>
        <dbReference type="PROSITE" id="PS50928"/>
    </source>
</evidence>
<keyword evidence="6 7" id="KW-0472">Membrane</keyword>
<feature type="transmembrane region" description="Helical" evidence="7">
    <location>
        <begin position="106"/>
        <end position="127"/>
    </location>
</feature>
<sequence>MKAAAKLSQAALYLFLALAAAMTVVPYYWMISTSLKSAAEVVRVPPTLFPTEPRWHNYIDAIVQAPLLTYVRNNLIVGMATVTTSTFVSVLAAFAFARLRFRAKNFLFFVVLSMMMIPQEMLIITNFQTIAHWGWMNTWEALIVPYCVNPFNIYLLRQTFMQVPDELYQAAKVDGLTNFRYLTSIVLPLSKSAVVTTLILSMIVIWHTFAWPNLVTTQDSLRLVSNGLQNAFTSSVGTIAYELQMAAAAIVTLPLIIMFLLLRKQVLSGMIRGGIKG</sequence>
<keyword evidence="5 7" id="KW-1133">Transmembrane helix</keyword>
<name>A0ABS3WDF6_9BACL</name>
<evidence type="ECO:0000256" key="6">
    <source>
        <dbReference type="ARBA" id="ARBA00023136"/>
    </source>
</evidence>
<feature type="transmembrane region" description="Helical" evidence="7">
    <location>
        <begin position="243"/>
        <end position="262"/>
    </location>
</feature>
<evidence type="ECO:0000256" key="3">
    <source>
        <dbReference type="ARBA" id="ARBA00022475"/>
    </source>
</evidence>
<evidence type="ECO:0000313" key="10">
    <source>
        <dbReference type="Proteomes" id="UP000670947"/>
    </source>
</evidence>
<dbReference type="EMBL" id="JAGGDJ010000017">
    <property type="protein sequence ID" value="MBO7746346.1"/>
    <property type="molecule type" value="Genomic_DNA"/>
</dbReference>
<evidence type="ECO:0000256" key="7">
    <source>
        <dbReference type="RuleBase" id="RU363032"/>
    </source>
</evidence>
<dbReference type="PROSITE" id="PS50928">
    <property type="entry name" value="ABC_TM1"/>
    <property type="match status" value="1"/>
</dbReference>
<comment type="caution">
    <text evidence="9">The sequence shown here is derived from an EMBL/GenBank/DDBJ whole genome shotgun (WGS) entry which is preliminary data.</text>
</comment>
<accession>A0ABS3WDF6</accession>
<feature type="transmembrane region" description="Helical" evidence="7">
    <location>
        <begin position="75"/>
        <end position="99"/>
    </location>
</feature>
<dbReference type="InterPro" id="IPR000515">
    <property type="entry name" value="MetI-like"/>
</dbReference>
<dbReference type="CDD" id="cd06261">
    <property type="entry name" value="TM_PBP2"/>
    <property type="match status" value="1"/>
</dbReference>
<feature type="domain" description="ABC transmembrane type-1" evidence="8">
    <location>
        <begin position="71"/>
        <end position="262"/>
    </location>
</feature>